<evidence type="ECO:0000313" key="2">
    <source>
        <dbReference type="Proteomes" id="UP000319383"/>
    </source>
</evidence>
<dbReference type="Pfam" id="PF04405">
    <property type="entry name" value="ScdA_N"/>
    <property type="match status" value="1"/>
</dbReference>
<dbReference type="InterPro" id="IPR038062">
    <property type="entry name" value="ScdA-like_N_sf"/>
</dbReference>
<dbReference type="AlphaFoldDB" id="A0A517ZT70"/>
<keyword evidence="2" id="KW-1185">Reference proteome</keyword>
<evidence type="ECO:0000313" key="1">
    <source>
        <dbReference type="EMBL" id="QDU45625.1"/>
    </source>
</evidence>
<dbReference type="Proteomes" id="UP000319383">
    <property type="component" value="Chromosome"/>
</dbReference>
<sequence length="72" mass="7901">MQCDLETSVPDWVIEYPQSLAVFQKLGIDYSCGGISLDYACQQAGQEPNSVLQQLRQVIMADRDDETGASSS</sequence>
<dbReference type="KEGG" id="sdyn:Mal52_41200"/>
<proteinExistence type="predicted"/>
<name>A0A517ZT70_9PLAN</name>
<dbReference type="InterPro" id="IPR019903">
    <property type="entry name" value="RIC_family"/>
</dbReference>
<dbReference type="RefSeq" id="WP_145378134.1">
    <property type="nucleotide sequence ID" value="NZ_CP036276.1"/>
</dbReference>
<dbReference type="EMBL" id="CP036276">
    <property type="protein sequence ID" value="QDU45625.1"/>
    <property type="molecule type" value="Genomic_DNA"/>
</dbReference>
<accession>A0A517ZT70</accession>
<reference evidence="1 2" key="1">
    <citation type="submission" date="2019-02" db="EMBL/GenBank/DDBJ databases">
        <title>Deep-cultivation of Planctomycetes and their phenomic and genomic characterization uncovers novel biology.</title>
        <authorList>
            <person name="Wiegand S."/>
            <person name="Jogler M."/>
            <person name="Boedeker C."/>
            <person name="Pinto D."/>
            <person name="Vollmers J."/>
            <person name="Rivas-Marin E."/>
            <person name="Kohn T."/>
            <person name="Peeters S.H."/>
            <person name="Heuer A."/>
            <person name="Rast P."/>
            <person name="Oberbeckmann S."/>
            <person name="Bunk B."/>
            <person name="Jeske O."/>
            <person name="Meyerdierks A."/>
            <person name="Storesund J.E."/>
            <person name="Kallscheuer N."/>
            <person name="Luecker S."/>
            <person name="Lage O.M."/>
            <person name="Pohl T."/>
            <person name="Merkel B.J."/>
            <person name="Hornburger P."/>
            <person name="Mueller R.-W."/>
            <person name="Bruemmer F."/>
            <person name="Labrenz M."/>
            <person name="Spormann A.M."/>
            <person name="Op den Camp H."/>
            <person name="Overmann J."/>
            <person name="Amann R."/>
            <person name="Jetten M.S.M."/>
            <person name="Mascher T."/>
            <person name="Medema M.H."/>
            <person name="Devos D.P."/>
            <person name="Kaster A.-K."/>
            <person name="Ovreas L."/>
            <person name="Rohde M."/>
            <person name="Galperin M.Y."/>
            <person name="Jogler C."/>
        </authorList>
    </citation>
    <scope>NUCLEOTIDE SEQUENCE [LARGE SCALE GENOMIC DNA]</scope>
    <source>
        <strain evidence="1 2">Mal52</strain>
    </source>
</reference>
<organism evidence="1 2">
    <name type="scientific">Symmachiella dynata</name>
    <dbReference type="NCBI Taxonomy" id="2527995"/>
    <lineage>
        <taxon>Bacteria</taxon>
        <taxon>Pseudomonadati</taxon>
        <taxon>Planctomycetota</taxon>
        <taxon>Planctomycetia</taxon>
        <taxon>Planctomycetales</taxon>
        <taxon>Planctomycetaceae</taxon>
        <taxon>Symmachiella</taxon>
    </lineage>
</organism>
<gene>
    <name evidence="1" type="primary">scdA</name>
    <name evidence="1" type="ORF">Mal52_41200</name>
</gene>
<protein>
    <submittedName>
        <fullName evidence="1">Iron-sulfur cluster repair protein ScdA</fullName>
    </submittedName>
</protein>
<dbReference type="SUPFAM" id="SSF140683">
    <property type="entry name" value="SP0561-like"/>
    <property type="match status" value="1"/>
</dbReference>